<feature type="repeat" description="TPR" evidence="4">
    <location>
        <begin position="844"/>
        <end position="877"/>
    </location>
</feature>
<evidence type="ECO:0000313" key="8">
    <source>
        <dbReference type="Proteomes" id="UP000095651"/>
    </source>
</evidence>
<organism evidence="7 8">
    <name type="scientific">Hungatella hathewayi</name>
    <dbReference type="NCBI Taxonomy" id="154046"/>
    <lineage>
        <taxon>Bacteria</taxon>
        <taxon>Bacillati</taxon>
        <taxon>Bacillota</taxon>
        <taxon>Clostridia</taxon>
        <taxon>Lachnospirales</taxon>
        <taxon>Lachnospiraceae</taxon>
        <taxon>Hungatella</taxon>
    </lineage>
</organism>
<feature type="repeat" description="TPR" evidence="4">
    <location>
        <begin position="264"/>
        <end position="297"/>
    </location>
</feature>
<dbReference type="GO" id="GO:0006260">
    <property type="term" value="P:DNA replication"/>
    <property type="evidence" value="ECO:0007669"/>
    <property type="project" value="UniProtKB-KW"/>
</dbReference>
<sequence length="1123" mass="131767">MEKEMSFHILGIEETKDENAVKMAYRKLLKETNPEDDPEGFKRLRTAYETAAAFAAKPDDETEPENGGGTEKKTAVDAWIDRVDECYRDVYDRADEQAWRELLEDPVCDGLDTSLEARERLLAYLMNHVYLPQKIWKLLDKNFQIVEDIEFLEEKFPKNFLNYVEYYVGHEGFIRFEYFRRRGAGEENVDGYLDHYFAVKKKTDRNEFEGCAQELDDLAAFGVWHPYEEVERLRLLLAEEDAAGAARLADELEETCGGSMRNDPYIWSYIGRVRYREGKKDEAYAVWTRVLNDYPDYYQAKTGAVSCLMEKGRYWQAREWMMEILELDGRDEEILSRLKEANEALITRLQENPEYHEEGKDIPAGEGAIELAWCLFQNERLDETIRYLENYTPEEGQEYSYTNLFGRVLYQAERYQEARPYLEEWLRMITGTVDDGTQENQRRRSRLGRALYILGGCCYQLGEQEEAAAYVERAAKEADSQQERMGYRQYLAHILCESKQYEQAVDVCDQILEEDENYYPAYLIRQEACYELRKGQQVVDDYHRAVGIFAGYYKPYLLAAQVFFYHNQFEDARGVIDRAKENGVEFSSCLKLYEVKILRNLAGKKEDRELPLKLCGELMKEIEGETDIEDTSEVEFETALLHWDNDEFQEALSHMAEAIRKNAGRMQYRLVRGNIYLDMKKYNEALTEYAGAEEVYRSSPSLYYNRGLCYEGKKMKVQAAENFEKALELQEGYRDACEKLADYYREKYEDQYKRADFDTSIAYISRQIAVTENCYYLVHRGLIYMNAMELDEAIRDFEKALEYVPEDWAAHNNLGCCYKYLGRFEEAIGYFEKAVEYMEDSKSLLPYSNMADCYEALGDYRKAIECYQKDLKLFPDYTSFWKEIGQLYAYLGEYDRAEEAYGHTTKMDDYYSRMGDLWFYQGNDKKALHFYKKGIENAAADKKAERQSDLGQAYMDQLQNYSKAAAWLKRAIARTTDHGDLFDYERYLARAYYLMGKYGPAKEHAKAALEHFKKSGEGTEEDYLAYGPYKPAREGVMGWLYLAMGEREKGMELFGQMDRGYRCKGCRYQGCYEKYLFQGWCYEAMGDQENALLMYREAVRLNPHSIAVMCALDNLQKKVDRKK</sequence>
<evidence type="ECO:0000256" key="5">
    <source>
        <dbReference type="SAM" id="MobiDB-lite"/>
    </source>
</evidence>
<dbReference type="PANTHER" id="PTHR44858">
    <property type="entry name" value="TETRATRICOPEPTIDE REPEAT PROTEIN 6"/>
    <property type="match status" value="1"/>
</dbReference>
<dbReference type="PANTHER" id="PTHR44858:SF1">
    <property type="entry name" value="UDP-N-ACETYLGLUCOSAMINE--PEPTIDE N-ACETYLGLUCOSAMINYLTRANSFERASE SPINDLY-RELATED"/>
    <property type="match status" value="1"/>
</dbReference>
<feature type="repeat" description="TPR" evidence="4">
    <location>
        <begin position="700"/>
        <end position="733"/>
    </location>
</feature>
<evidence type="ECO:0000259" key="6">
    <source>
        <dbReference type="PROSITE" id="PS50076"/>
    </source>
</evidence>
<dbReference type="InterPro" id="IPR001623">
    <property type="entry name" value="DnaJ_domain"/>
</dbReference>
<evidence type="ECO:0000256" key="4">
    <source>
        <dbReference type="PROSITE-ProRule" id="PRU00339"/>
    </source>
</evidence>
<feature type="region of interest" description="Disordered" evidence="5">
    <location>
        <begin position="53"/>
        <end position="73"/>
    </location>
</feature>
<dbReference type="SUPFAM" id="SSF48452">
    <property type="entry name" value="TPR-like"/>
    <property type="match status" value="5"/>
</dbReference>
<feature type="repeat" description="TPR" evidence="4">
    <location>
        <begin position="808"/>
        <end position="841"/>
    </location>
</feature>
<evidence type="ECO:0000256" key="1">
    <source>
        <dbReference type="ARBA" id="ARBA00022705"/>
    </source>
</evidence>
<dbReference type="InterPro" id="IPR050498">
    <property type="entry name" value="Ycf3"/>
</dbReference>
<dbReference type="RefSeq" id="WP_055653589.1">
    <property type="nucleotide sequence ID" value="NZ_CABIXC010000002.1"/>
</dbReference>
<evidence type="ECO:0000256" key="3">
    <source>
        <dbReference type="ARBA" id="ARBA00022803"/>
    </source>
</evidence>
<dbReference type="SMART" id="SM00028">
    <property type="entry name" value="TPR"/>
    <property type="match status" value="15"/>
</dbReference>
<dbReference type="Proteomes" id="UP000095651">
    <property type="component" value="Unassembled WGS sequence"/>
</dbReference>
<feature type="repeat" description="TPR" evidence="4">
    <location>
        <begin position="774"/>
        <end position="807"/>
    </location>
</feature>
<proteinExistence type="predicted"/>
<dbReference type="Pfam" id="PF13432">
    <property type="entry name" value="TPR_16"/>
    <property type="match status" value="3"/>
</dbReference>
<gene>
    <name evidence="7" type="ORF">ERS852407_01323</name>
</gene>
<accession>A0A174AI41</accession>
<dbReference type="InterPro" id="IPR013105">
    <property type="entry name" value="TPR_2"/>
</dbReference>
<dbReference type="EMBL" id="CYZE01000002">
    <property type="protein sequence ID" value="CUN87340.1"/>
    <property type="molecule type" value="Genomic_DNA"/>
</dbReference>
<keyword evidence="1" id="KW-0235">DNA replication</keyword>
<evidence type="ECO:0000313" key="7">
    <source>
        <dbReference type="EMBL" id="CUN87340.1"/>
    </source>
</evidence>
<dbReference type="InterPro" id="IPR036869">
    <property type="entry name" value="J_dom_sf"/>
</dbReference>
<feature type="repeat" description="TPR" evidence="4">
    <location>
        <begin position="878"/>
        <end position="911"/>
    </location>
</feature>
<keyword evidence="2" id="KW-0677">Repeat</keyword>
<dbReference type="PROSITE" id="PS50005">
    <property type="entry name" value="TPR"/>
    <property type="match status" value="7"/>
</dbReference>
<dbReference type="Pfam" id="PF07719">
    <property type="entry name" value="TPR_2"/>
    <property type="match status" value="1"/>
</dbReference>
<dbReference type="Gene3D" id="1.10.287.110">
    <property type="entry name" value="DnaJ domain"/>
    <property type="match status" value="1"/>
</dbReference>
<reference evidence="7 8" key="1">
    <citation type="submission" date="2015-09" db="EMBL/GenBank/DDBJ databases">
        <authorList>
            <consortium name="Pathogen Informatics"/>
        </authorList>
    </citation>
    <scope>NUCLEOTIDE SEQUENCE [LARGE SCALE GENOMIC DNA]</scope>
    <source>
        <strain evidence="7 8">2789STDY5608850</strain>
    </source>
</reference>
<keyword evidence="3 4" id="KW-0802">TPR repeat</keyword>
<feature type="domain" description="J" evidence="6">
    <location>
        <begin position="5"/>
        <end position="95"/>
    </location>
</feature>
<dbReference type="Pfam" id="PF13181">
    <property type="entry name" value="TPR_8"/>
    <property type="match status" value="2"/>
</dbReference>
<dbReference type="Pfam" id="PF13424">
    <property type="entry name" value="TPR_12"/>
    <property type="match status" value="1"/>
</dbReference>
<dbReference type="AlphaFoldDB" id="A0A174AI41"/>
<dbReference type="Gene3D" id="1.25.40.10">
    <property type="entry name" value="Tetratricopeptide repeat domain"/>
    <property type="match status" value="6"/>
</dbReference>
<dbReference type="PROSITE" id="PS50076">
    <property type="entry name" value="DNAJ_2"/>
    <property type="match status" value="1"/>
</dbReference>
<dbReference type="InterPro" id="IPR019734">
    <property type="entry name" value="TPR_rpt"/>
</dbReference>
<keyword evidence="7" id="KW-0346">Stress response</keyword>
<dbReference type="CDD" id="cd06257">
    <property type="entry name" value="DnaJ"/>
    <property type="match status" value="1"/>
</dbReference>
<feature type="repeat" description="TPR" evidence="4">
    <location>
        <begin position="1072"/>
        <end position="1105"/>
    </location>
</feature>
<protein>
    <submittedName>
        <fullName evidence="7">Heat shock protein DnaJ domain-containing protein</fullName>
    </submittedName>
</protein>
<evidence type="ECO:0000256" key="2">
    <source>
        <dbReference type="ARBA" id="ARBA00022737"/>
    </source>
</evidence>
<dbReference type="InterPro" id="IPR011990">
    <property type="entry name" value="TPR-like_helical_dom_sf"/>
</dbReference>
<name>A0A174AI41_9FIRM</name>